<proteinExistence type="predicted"/>
<name>A0ACB8GB07_9SAUR</name>
<accession>A0ACB8GB07</accession>
<dbReference type="EMBL" id="CM037614">
    <property type="protein sequence ID" value="KAH8016747.1"/>
    <property type="molecule type" value="Genomic_DNA"/>
</dbReference>
<protein>
    <submittedName>
        <fullName evidence="1">Uncharacterized protein</fullName>
    </submittedName>
</protein>
<sequence length="98" mass="11726">MYVPEPTNIQLRRRTVEECIMNRKHQFGLHPVKMTSLVSIEIWVTQPSGDFRKQRIQSQDQRHLVLTAWVWSHHDSPSSYPWHFCLSIQKKQWIPVSC</sequence>
<reference evidence="1" key="1">
    <citation type="submission" date="2021-08" db="EMBL/GenBank/DDBJ databases">
        <title>The first chromosome-level gecko genome reveals the dynamic sex chromosomes of Neotropical dwarf geckos (Sphaerodactylidae: Sphaerodactylus).</title>
        <authorList>
            <person name="Pinto B.J."/>
            <person name="Keating S.E."/>
            <person name="Gamble T."/>
        </authorList>
    </citation>
    <scope>NUCLEOTIDE SEQUENCE</scope>
    <source>
        <strain evidence="1">TG3544</strain>
    </source>
</reference>
<gene>
    <name evidence="1" type="ORF">K3G42_022356</name>
</gene>
<organism evidence="1 2">
    <name type="scientific">Sphaerodactylus townsendi</name>
    <dbReference type="NCBI Taxonomy" id="933632"/>
    <lineage>
        <taxon>Eukaryota</taxon>
        <taxon>Metazoa</taxon>
        <taxon>Chordata</taxon>
        <taxon>Craniata</taxon>
        <taxon>Vertebrata</taxon>
        <taxon>Euteleostomi</taxon>
        <taxon>Lepidosauria</taxon>
        <taxon>Squamata</taxon>
        <taxon>Bifurcata</taxon>
        <taxon>Gekkota</taxon>
        <taxon>Sphaerodactylidae</taxon>
        <taxon>Sphaerodactylus</taxon>
    </lineage>
</organism>
<keyword evidence="2" id="KW-1185">Reference proteome</keyword>
<evidence type="ECO:0000313" key="1">
    <source>
        <dbReference type="EMBL" id="KAH8016747.1"/>
    </source>
</evidence>
<evidence type="ECO:0000313" key="2">
    <source>
        <dbReference type="Proteomes" id="UP000827872"/>
    </source>
</evidence>
<comment type="caution">
    <text evidence="1">The sequence shown here is derived from an EMBL/GenBank/DDBJ whole genome shotgun (WGS) entry which is preliminary data.</text>
</comment>
<dbReference type="Proteomes" id="UP000827872">
    <property type="component" value="Linkage Group LG01"/>
</dbReference>